<dbReference type="PANTHER" id="PTHR43791">
    <property type="entry name" value="PERMEASE-RELATED"/>
    <property type="match status" value="1"/>
</dbReference>
<dbReference type="FunFam" id="1.20.1250.20:FF:000013">
    <property type="entry name" value="MFS general substrate transporter"/>
    <property type="match status" value="1"/>
</dbReference>
<feature type="domain" description="Major facilitator superfamily (MFS) profile" evidence="7">
    <location>
        <begin position="44"/>
        <end position="482"/>
    </location>
</feature>
<evidence type="ECO:0000256" key="5">
    <source>
        <dbReference type="ARBA" id="ARBA00023136"/>
    </source>
</evidence>
<feature type="transmembrane region" description="Helical" evidence="6">
    <location>
        <begin position="142"/>
        <end position="162"/>
    </location>
</feature>
<feature type="transmembrane region" description="Helical" evidence="6">
    <location>
        <begin position="317"/>
        <end position="339"/>
    </location>
</feature>
<keyword evidence="4 6" id="KW-1133">Transmembrane helix</keyword>
<feature type="transmembrane region" description="Helical" evidence="6">
    <location>
        <begin position="351"/>
        <end position="369"/>
    </location>
</feature>
<evidence type="ECO:0000313" key="9">
    <source>
        <dbReference type="Proteomes" id="UP000281468"/>
    </source>
</evidence>
<evidence type="ECO:0000256" key="2">
    <source>
        <dbReference type="ARBA" id="ARBA00022448"/>
    </source>
</evidence>
<evidence type="ECO:0000256" key="4">
    <source>
        <dbReference type="ARBA" id="ARBA00022989"/>
    </source>
</evidence>
<evidence type="ECO:0000313" key="8">
    <source>
        <dbReference type="EMBL" id="RMZ00574.1"/>
    </source>
</evidence>
<dbReference type="InterPro" id="IPR020846">
    <property type="entry name" value="MFS_dom"/>
</dbReference>
<comment type="caution">
    <text evidence="8">The sequence shown here is derived from an EMBL/GenBank/DDBJ whole genome shotgun (WGS) entry which is preliminary data.</text>
</comment>
<dbReference type="AlphaFoldDB" id="A0A3M7GHP2"/>
<keyword evidence="2" id="KW-0813">Transport</keyword>
<feature type="transmembrane region" description="Helical" evidence="6">
    <location>
        <begin position="40"/>
        <end position="58"/>
    </location>
</feature>
<dbReference type="GO" id="GO:0022857">
    <property type="term" value="F:transmembrane transporter activity"/>
    <property type="evidence" value="ECO:0007669"/>
    <property type="project" value="InterPro"/>
</dbReference>
<dbReference type="GO" id="GO:0016020">
    <property type="term" value="C:membrane"/>
    <property type="evidence" value="ECO:0007669"/>
    <property type="project" value="UniProtKB-SubCell"/>
</dbReference>
<dbReference type="SUPFAM" id="SSF103473">
    <property type="entry name" value="MFS general substrate transporter"/>
    <property type="match status" value="1"/>
</dbReference>
<proteinExistence type="predicted"/>
<feature type="transmembrane region" description="Helical" evidence="6">
    <location>
        <begin position="456"/>
        <end position="477"/>
    </location>
</feature>
<dbReference type="PANTHER" id="PTHR43791:SF92">
    <property type="entry name" value="AGL026WP"/>
    <property type="match status" value="1"/>
</dbReference>
<dbReference type="InterPro" id="IPR011701">
    <property type="entry name" value="MFS"/>
</dbReference>
<dbReference type="Pfam" id="PF07690">
    <property type="entry name" value="MFS_1"/>
    <property type="match status" value="1"/>
</dbReference>
<evidence type="ECO:0000256" key="3">
    <source>
        <dbReference type="ARBA" id="ARBA00022692"/>
    </source>
</evidence>
<feature type="transmembrane region" description="Helical" evidence="6">
    <location>
        <begin position="217"/>
        <end position="237"/>
    </location>
</feature>
<feature type="transmembrane region" description="Helical" evidence="6">
    <location>
        <begin position="78"/>
        <end position="97"/>
    </location>
</feature>
<organism evidence="8 9">
    <name type="scientific">Hortaea werneckii</name>
    <name type="common">Black yeast</name>
    <name type="synonym">Cladosporium werneckii</name>
    <dbReference type="NCBI Taxonomy" id="91943"/>
    <lineage>
        <taxon>Eukaryota</taxon>
        <taxon>Fungi</taxon>
        <taxon>Dikarya</taxon>
        <taxon>Ascomycota</taxon>
        <taxon>Pezizomycotina</taxon>
        <taxon>Dothideomycetes</taxon>
        <taxon>Dothideomycetidae</taxon>
        <taxon>Mycosphaerellales</taxon>
        <taxon>Teratosphaeriaceae</taxon>
        <taxon>Hortaea</taxon>
    </lineage>
</organism>
<dbReference type="VEuPathDB" id="FungiDB:BTJ68_06896"/>
<gene>
    <name evidence="8" type="ORF">D0862_06672</name>
</gene>
<dbReference type="FunFam" id="1.20.1250.20:FF:000057">
    <property type="entry name" value="MFS general substrate transporter"/>
    <property type="match status" value="1"/>
</dbReference>
<protein>
    <recommendedName>
        <fullName evidence="7">Major facilitator superfamily (MFS) profile domain-containing protein</fullName>
    </recommendedName>
</protein>
<dbReference type="Gene3D" id="1.20.1250.20">
    <property type="entry name" value="MFS general substrate transporter like domains"/>
    <property type="match status" value="2"/>
</dbReference>
<comment type="subcellular location">
    <subcellularLocation>
        <location evidence="1">Membrane</location>
        <topology evidence="1">Multi-pass membrane protein</topology>
    </subcellularLocation>
</comment>
<evidence type="ECO:0000256" key="6">
    <source>
        <dbReference type="SAM" id="Phobius"/>
    </source>
</evidence>
<reference evidence="8 9" key="1">
    <citation type="journal article" date="2018" name="BMC Genomics">
        <title>Genomic evidence for intraspecific hybridization in a clonal and extremely halotolerant yeast.</title>
        <authorList>
            <person name="Gostincar C."/>
            <person name="Stajich J.E."/>
            <person name="Zupancic J."/>
            <person name="Zalar P."/>
            <person name="Gunde-Cimerman N."/>
        </authorList>
    </citation>
    <scope>NUCLEOTIDE SEQUENCE [LARGE SCALE GENOMIC DNA]</scope>
    <source>
        <strain evidence="8 9">EXF-171</strain>
    </source>
</reference>
<accession>A0A3M7GHP2</accession>
<dbReference type="PROSITE" id="PS50850">
    <property type="entry name" value="MFS"/>
    <property type="match status" value="1"/>
</dbReference>
<evidence type="ECO:0000256" key="1">
    <source>
        <dbReference type="ARBA" id="ARBA00004141"/>
    </source>
</evidence>
<keyword evidence="5 6" id="KW-0472">Membrane</keyword>
<feature type="transmembrane region" description="Helical" evidence="6">
    <location>
        <begin position="285"/>
        <end position="305"/>
    </location>
</feature>
<feature type="transmembrane region" description="Helical" evidence="6">
    <location>
        <begin position="375"/>
        <end position="396"/>
    </location>
</feature>
<feature type="transmembrane region" description="Helical" evidence="6">
    <location>
        <begin position="109"/>
        <end position="130"/>
    </location>
</feature>
<keyword evidence="3 6" id="KW-0812">Transmembrane</keyword>
<dbReference type="Proteomes" id="UP000281468">
    <property type="component" value="Unassembled WGS sequence"/>
</dbReference>
<sequence length="536" mass="59335">MGPDHHFDAPIGEETAWSAKIAAWSPEERRQQEKKLVRKIDVRLLPILFIMYILNYVDRNALPQARVQGLEDDIGLQGVQYNVVLSLTFIGYILWQVPSNMLLSKVGRPRYYIAGWMIAWGLVSGCSGAVQNFAGMAACRFFLGITEFVCFFQAGLSTLLTCTEHHSLLAWLSFFPELGLRLGFFFCAAMLSGAFGGLYAAGIAAAFENHRIASWRWLFITEGAATVVFGAVTAFLIPDWPATTKWLKEDERALGVVRLIEDAGEEEEDIDTKAAAKMAVKDYRVWLCVLGQFCLQAVASLTNFLPTLVKNFGFNTINTLLLTAPPYIFTVLVCIANTWYSDRTSKRSLHITCPVLAAMVGIIITIATTNVAARYFALFIMLAGTYGSFQISNAWMGNISARPQKKRAIGLAMNNAIGNLAQVWTPYLYPESDGPRYTMGLKVSCKGPQANSQSAWSVNLALCVVIVVSTTALSFSLKRENRKLNILETNVELSQHEDLGKDQPLDITCIEHHSEHAIAGRRLGGRRIGATARYDT</sequence>
<evidence type="ECO:0000259" key="7">
    <source>
        <dbReference type="PROSITE" id="PS50850"/>
    </source>
</evidence>
<feature type="transmembrane region" description="Helical" evidence="6">
    <location>
        <begin position="182"/>
        <end position="205"/>
    </location>
</feature>
<dbReference type="EMBL" id="QWIQ01000196">
    <property type="protein sequence ID" value="RMZ00574.1"/>
    <property type="molecule type" value="Genomic_DNA"/>
</dbReference>
<name>A0A3M7GHP2_HORWE</name>
<dbReference type="InterPro" id="IPR036259">
    <property type="entry name" value="MFS_trans_sf"/>
</dbReference>